<evidence type="ECO:0000313" key="2">
    <source>
        <dbReference type="Proteomes" id="UP000520767"/>
    </source>
</evidence>
<sequence length="132" mass="14554">MYLAGDVGRGINAAFKQVEQATQSISSGTFTVSKDNILAAGRIIESQATTLFELWKTRSRDLRVLPPGDDAVSERMALAWNDRLFEDDDSYRNRIRDYILGLRKLAVQLGDAAKAYGYTEDEISAAFGKTGA</sequence>
<dbReference type="EMBL" id="JACHJQ010000003">
    <property type="protein sequence ID" value="MBB4906532.1"/>
    <property type="molecule type" value="Genomic_DNA"/>
</dbReference>
<evidence type="ECO:0008006" key="3">
    <source>
        <dbReference type="Google" id="ProtNLM"/>
    </source>
</evidence>
<dbReference type="AlphaFoldDB" id="A0A7W7Q436"/>
<keyword evidence="2" id="KW-1185">Reference proteome</keyword>
<evidence type="ECO:0000313" key="1">
    <source>
        <dbReference type="EMBL" id="MBB4906532.1"/>
    </source>
</evidence>
<dbReference type="Proteomes" id="UP000520767">
    <property type="component" value="Unassembled WGS sequence"/>
</dbReference>
<protein>
    <recommendedName>
        <fullName evidence="3">Excreted virulence factor EspC (Type VII ESX diderm)</fullName>
    </recommendedName>
</protein>
<comment type="caution">
    <text evidence="1">The sequence shown here is derived from an EMBL/GenBank/DDBJ whole genome shotgun (WGS) entry which is preliminary data.</text>
</comment>
<proteinExistence type="predicted"/>
<organism evidence="1 2">
    <name type="scientific">Actinophytocola algeriensis</name>
    <dbReference type="NCBI Taxonomy" id="1768010"/>
    <lineage>
        <taxon>Bacteria</taxon>
        <taxon>Bacillati</taxon>
        <taxon>Actinomycetota</taxon>
        <taxon>Actinomycetes</taxon>
        <taxon>Pseudonocardiales</taxon>
        <taxon>Pseudonocardiaceae</taxon>
    </lineage>
</organism>
<gene>
    <name evidence="1" type="ORF">FHR82_002752</name>
</gene>
<name>A0A7W7Q436_9PSEU</name>
<dbReference type="RefSeq" id="WP_184810734.1">
    <property type="nucleotide sequence ID" value="NZ_JACHJQ010000003.1"/>
</dbReference>
<reference evidence="1 2" key="1">
    <citation type="submission" date="2020-08" db="EMBL/GenBank/DDBJ databases">
        <title>Genomic Encyclopedia of Type Strains, Phase III (KMG-III): the genomes of soil and plant-associated and newly described type strains.</title>
        <authorList>
            <person name="Whitman W."/>
        </authorList>
    </citation>
    <scope>NUCLEOTIDE SEQUENCE [LARGE SCALE GENOMIC DNA]</scope>
    <source>
        <strain evidence="1 2">CECT 8960</strain>
    </source>
</reference>
<accession>A0A7W7Q436</accession>